<evidence type="ECO:0000313" key="2">
    <source>
        <dbReference type="EMBL" id="SFS90361.1"/>
    </source>
</evidence>
<reference evidence="2 3" key="1">
    <citation type="submission" date="2016-10" db="EMBL/GenBank/DDBJ databases">
        <authorList>
            <person name="de Groot N.N."/>
        </authorList>
    </citation>
    <scope>NUCLEOTIDE SEQUENCE [LARGE SCALE GENOMIC DNA]</scope>
    <source>
        <strain evidence="2 3">DSM 22789</strain>
    </source>
</reference>
<evidence type="ECO:0000313" key="3">
    <source>
        <dbReference type="Proteomes" id="UP000198785"/>
    </source>
</evidence>
<dbReference type="InterPro" id="IPR036063">
    <property type="entry name" value="Smr_dom_sf"/>
</dbReference>
<dbReference type="OrthoDB" id="1524810at2"/>
<name>A0A1I6TMK0_9SPHI</name>
<dbReference type="AlphaFoldDB" id="A0A1I6TMK0"/>
<dbReference type="Proteomes" id="UP000198785">
    <property type="component" value="Unassembled WGS sequence"/>
</dbReference>
<gene>
    <name evidence="2" type="ORF">SAMN05660206_106237</name>
</gene>
<feature type="domain" description="Smr" evidence="1">
    <location>
        <begin position="40"/>
        <end position="107"/>
    </location>
</feature>
<dbReference type="Gene3D" id="3.30.1370.110">
    <property type="match status" value="1"/>
</dbReference>
<dbReference type="InterPro" id="IPR002625">
    <property type="entry name" value="Smr_dom"/>
</dbReference>
<dbReference type="STRING" id="683125.SAMN05660206_106237"/>
<dbReference type="PROSITE" id="PS50828">
    <property type="entry name" value="SMR"/>
    <property type="match status" value="1"/>
</dbReference>
<accession>A0A1I6TMK0</accession>
<sequence length="107" mass="12623">MYYFWKMARELPRPPKEVDLHADAFIHQLDEYEADELLAESIDLLREMLDAAIYWDYPEIRFIHGKGKGILRKAVYEELAYYKRSGAIANYHPSYRNEDVVVVVIGL</sequence>
<keyword evidence="3" id="KW-1185">Reference proteome</keyword>
<protein>
    <submittedName>
        <fullName evidence="2">Smr domain-containing protein</fullName>
    </submittedName>
</protein>
<evidence type="ECO:0000259" key="1">
    <source>
        <dbReference type="PROSITE" id="PS50828"/>
    </source>
</evidence>
<dbReference type="Pfam" id="PF01713">
    <property type="entry name" value="Smr"/>
    <property type="match status" value="1"/>
</dbReference>
<organism evidence="2 3">
    <name type="scientific">Sphingobacterium wenxiniae</name>
    <dbReference type="NCBI Taxonomy" id="683125"/>
    <lineage>
        <taxon>Bacteria</taxon>
        <taxon>Pseudomonadati</taxon>
        <taxon>Bacteroidota</taxon>
        <taxon>Sphingobacteriia</taxon>
        <taxon>Sphingobacteriales</taxon>
        <taxon>Sphingobacteriaceae</taxon>
        <taxon>Sphingobacterium</taxon>
    </lineage>
</organism>
<proteinExistence type="predicted"/>
<dbReference type="EMBL" id="FOZZ01000006">
    <property type="protein sequence ID" value="SFS90361.1"/>
    <property type="molecule type" value="Genomic_DNA"/>
</dbReference>